<proteinExistence type="predicted"/>
<dbReference type="AlphaFoldDB" id="A0AAE3KAH9"/>
<reference evidence="4" key="2">
    <citation type="submission" date="2022-02" db="EMBL/GenBank/DDBJ databases">
        <authorList>
            <person name="Elcheninov A.G."/>
            <person name="Sorokin D.Y."/>
            <person name="Kublanov I.V."/>
        </authorList>
    </citation>
    <scope>NUCLEOTIDE SEQUENCE</scope>
    <source>
        <strain evidence="4">AArc-St2</strain>
        <plasmid evidence="4">pAArc-St2</plasmid>
    </source>
</reference>
<keyword evidence="5" id="KW-1185">Reference proteome</keyword>
<evidence type="ECO:0000256" key="3">
    <source>
        <dbReference type="SAM" id="Phobius"/>
    </source>
</evidence>
<evidence type="ECO:0000256" key="1">
    <source>
        <dbReference type="SAM" id="Coils"/>
    </source>
</evidence>
<sequence>MTNSGRFPRIRQLYDVATNPNRYRNEDETDLDEYVSPNEWRDTAKPGWGDRIKSRRHTILSFGFIGFLVVLIIGVHSQRYLPELYGNPILSEAIKWLIAIPTTWVLATKWQRGRIARLDQLHLKIGEGVKSYYGVLESDSDGNYLFVPLKGFDWFGLRGRRLTLGDLSDDMAEDFAKQGRQPDDPAKIRLEDSMYAVKETALGDVAVSLTSGLQIDGYGRESDLYTSPPDIADEESYKQLAVTLEKVVDEVQHLRDEVQARTRQRNKWKAEAEKERQEIRDEVMNIIEKTGEAGVYRSGRNSRPRTISMNGESE</sequence>
<keyword evidence="3" id="KW-0472">Membrane</keyword>
<feature type="transmembrane region" description="Helical" evidence="3">
    <location>
        <begin position="59"/>
        <end position="77"/>
    </location>
</feature>
<keyword evidence="3" id="KW-1133">Transmembrane helix</keyword>
<feature type="coiled-coil region" evidence="1">
    <location>
        <begin position="237"/>
        <end position="289"/>
    </location>
</feature>
<evidence type="ECO:0000256" key="2">
    <source>
        <dbReference type="SAM" id="MobiDB-lite"/>
    </source>
</evidence>
<dbReference type="RefSeq" id="WP_250586032.1">
    <property type="nucleotide sequence ID" value="NZ_JAKRVX010000010.1"/>
</dbReference>
<gene>
    <name evidence="4" type="ORF">AArcSt2_15440</name>
</gene>
<name>A0AAE3KAH9_9EURY</name>
<geneLocation type="plasmid" evidence="4">
    <name>pAArc-St2</name>
</geneLocation>
<feature type="compositionally biased region" description="Polar residues" evidence="2">
    <location>
        <begin position="299"/>
        <end position="314"/>
    </location>
</feature>
<protein>
    <submittedName>
        <fullName evidence="4">Uncharacterized protein</fullName>
    </submittedName>
</protein>
<feature type="region of interest" description="Disordered" evidence="2">
    <location>
        <begin position="294"/>
        <end position="314"/>
    </location>
</feature>
<keyword evidence="3" id="KW-0812">Transmembrane</keyword>
<keyword evidence="1" id="KW-0175">Coiled coil</keyword>
<keyword evidence="4" id="KW-0614">Plasmid</keyword>
<comment type="caution">
    <text evidence="4">The sequence shown here is derived from an EMBL/GenBank/DDBJ whole genome shotgun (WGS) entry which is preliminary data.</text>
</comment>
<dbReference type="EMBL" id="JAKRVX010000010">
    <property type="protein sequence ID" value="MCL9818335.1"/>
    <property type="molecule type" value="Genomic_DNA"/>
</dbReference>
<reference evidence="4" key="1">
    <citation type="journal article" date="2022" name="Syst. Appl. Microbiol.">
        <title>Natronocalculus amylovorans gen. nov., sp. nov., and Natranaeroarchaeum aerophilus sp. nov., dominant culturable amylolytic natronoarchaea from hypersaline soda lakes in southwestern Siberia.</title>
        <authorList>
            <person name="Sorokin D.Y."/>
            <person name="Elcheninov A.G."/>
            <person name="Khizhniak T.V."/>
            <person name="Koenen M."/>
            <person name="Bale N.J."/>
            <person name="Damste J.S.S."/>
            <person name="Kublanov I.V."/>
        </authorList>
    </citation>
    <scope>NUCLEOTIDE SEQUENCE</scope>
    <source>
        <strain evidence="4">AArc-St2</strain>
    </source>
</reference>
<accession>A0AAE3KAH9</accession>
<evidence type="ECO:0000313" key="5">
    <source>
        <dbReference type="Proteomes" id="UP001203207"/>
    </source>
</evidence>
<organism evidence="4 5">
    <name type="scientific">Natronocalculus amylovorans</name>
    <dbReference type="NCBI Taxonomy" id="2917812"/>
    <lineage>
        <taxon>Archaea</taxon>
        <taxon>Methanobacteriati</taxon>
        <taxon>Methanobacteriota</taxon>
        <taxon>Stenosarchaea group</taxon>
        <taxon>Halobacteria</taxon>
        <taxon>Halobacteriales</taxon>
        <taxon>Haloferacaceae</taxon>
        <taxon>Natronocalculus</taxon>
    </lineage>
</organism>
<evidence type="ECO:0000313" key="4">
    <source>
        <dbReference type="EMBL" id="MCL9818335.1"/>
    </source>
</evidence>
<dbReference type="Proteomes" id="UP001203207">
    <property type="component" value="Unassembled WGS sequence"/>
</dbReference>